<protein>
    <submittedName>
        <fullName evidence="1">Uncharacterized protein</fullName>
    </submittedName>
</protein>
<organism evidence="1">
    <name type="scientific">marine sediment metagenome</name>
    <dbReference type="NCBI Taxonomy" id="412755"/>
    <lineage>
        <taxon>unclassified sequences</taxon>
        <taxon>metagenomes</taxon>
        <taxon>ecological metagenomes</taxon>
    </lineage>
</organism>
<name>A0A0F9X7R6_9ZZZZ</name>
<dbReference type="AlphaFoldDB" id="A0A0F9X7R6"/>
<proteinExistence type="predicted"/>
<gene>
    <name evidence="1" type="ORF">LCGC14_0183380</name>
</gene>
<evidence type="ECO:0000313" key="1">
    <source>
        <dbReference type="EMBL" id="KKN95011.1"/>
    </source>
</evidence>
<accession>A0A0F9X7R6</accession>
<dbReference type="EMBL" id="LAZR01000074">
    <property type="protein sequence ID" value="KKN95011.1"/>
    <property type="molecule type" value="Genomic_DNA"/>
</dbReference>
<sequence>MRRVTAVPLAVLFSVNAIAALAPEYQNEKDFGVMVEFVRSHERVIASLRSIDFEKRIVYFGDDCEAIFDREFTLRPPGWVGPAASLELKSSTCRLD</sequence>
<comment type="caution">
    <text evidence="1">The sequence shown here is derived from an EMBL/GenBank/DDBJ whole genome shotgun (WGS) entry which is preliminary data.</text>
</comment>
<reference evidence="1" key="1">
    <citation type="journal article" date="2015" name="Nature">
        <title>Complex archaea that bridge the gap between prokaryotes and eukaryotes.</title>
        <authorList>
            <person name="Spang A."/>
            <person name="Saw J.H."/>
            <person name="Jorgensen S.L."/>
            <person name="Zaremba-Niedzwiedzka K."/>
            <person name="Martijn J."/>
            <person name="Lind A.E."/>
            <person name="van Eijk R."/>
            <person name="Schleper C."/>
            <person name="Guy L."/>
            <person name="Ettema T.J."/>
        </authorList>
    </citation>
    <scope>NUCLEOTIDE SEQUENCE</scope>
</reference>